<dbReference type="PANTHER" id="PTHR35789">
    <property type="entry name" value="SPORE GERMINATION PROTEIN B3"/>
    <property type="match status" value="1"/>
</dbReference>
<evidence type="ECO:0000259" key="8">
    <source>
        <dbReference type="Pfam" id="PF05504"/>
    </source>
</evidence>
<reference evidence="10 11" key="1">
    <citation type="submission" date="2023-04" db="EMBL/GenBank/DDBJ databases">
        <title>Ectobacillus antri isolated from activated sludge.</title>
        <authorList>
            <person name="Yan P."/>
            <person name="Liu X."/>
        </authorList>
    </citation>
    <scope>NUCLEOTIDE SEQUENCE [LARGE SCALE GENOMIC DNA]</scope>
    <source>
        <strain evidence="10 11">C18H</strain>
    </source>
</reference>
<dbReference type="InterPro" id="IPR038501">
    <property type="entry name" value="Spore_GerAC_C_sf"/>
</dbReference>
<comment type="similarity">
    <text evidence="2">Belongs to the GerABKC lipoprotein family.</text>
</comment>
<accession>A0ABT6H6F3</accession>
<dbReference type="InterPro" id="IPR046953">
    <property type="entry name" value="Spore_GerAC-like_C"/>
</dbReference>
<keyword evidence="6" id="KW-0564">Palmitate</keyword>
<dbReference type="RefSeq" id="WP_124564068.1">
    <property type="nucleotide sequence ID" value="NZ_JARRRY010000019.1"/>
</dbReference>
<dbReference type="PROSITE" id="PS51257">
    <property type="entry name" value="PROKAR_LIPOPROTEIN"/>
    <property type="match status" value="1"/>
</dbReference>
<organism evidence="10 11">
    <name type="scientific">Ectobacillus antri</name>
    <dbReference type="NCBI Taxonomy" id="2486280"/>
    <lineage>
        <taxon>Bacteria</taxon>
        <taxon>Bacillati</taxon>
        <taxon>Bacillota</taxon>
        <taxon>Bacilli</taxon>
        <taxon>Bacillales</taxon>
        <taxon>Bacillaceae</taxon>
        <taxon>Ectobacillus</taxon>
    </lineage>
</organism>
<evidence type="ECO:0000313" key="11">
    <source>
        <dbReference type="Proteomes" id="UP001218246"/>
    </source>
</evidence>
<keyword evidence="5" id="KW-0472">Membrane</keyword>
<evidence type="ECO:0000259" key="9">
    <source>
        <dbReference type="Pfam" id="PF25198"/>
    </source>
</evidence>
<evidence type="ECO:0000256" key="2">
    <source>
        <dbReference type="ARBA" id="ARBA00007886"/>
    </source>
</evidence>
<evidence type="ECO:0000256" key="6">
    <source>
        <dbReference type="ARBA" id="ARBA00023139"/>
    </source>
</evidence>
<dbReference type="Pfam" id="PF25198">
    <property type="entry name" value="Spore_GerAC_N"/>
    <property type="match status" value="1"/>
</dbReference>
<keyword evidence="4" id="KW-0732">Signal</keyword>
<sequence>MKRSVFIFSVMLLVLTGCWNRRELNELAIAVGMAIDKSSDGQYVISVQVVDPNEVTPRLGTGGRAPVTIYKQKSKTLHEALRLMTTVSPRKIYLGHLRILVLGEALAEDGVAKILELLHRDQELRSDFYIILARDTTGFAVLENVSPIEKIPAQKLYKSLEVSQRVWAPTYATQLDELVSQMTSSGKSPVLTGIHFIGSEEKGGTKQNLDKVYPESTLQYHDLGVFRGDQLVGWLNKRESKGLNYIVGKVSTTVGEVYWPEGGLFVVEVIRASSKIKARVVNGKAYIDVYVKAHGNISEVQCNMDLTDPKVIKKAEKLVEKVNRQLTMESVKRARELHSDIFGFGEAVHRADPQAWKKMKDTWHDKGFLKASIRFHPDIKIWRTGNTGKSYLKEIKRD</sequence>
<evidence type="ECO:0000256" key="5">
    <source>
        <dbReference type="ARBA" id="ARBA00023136"/>
    </source>
</evidence>
<comment type="subcellular location">
    <subcellularLocation>
        <location evidence="1">Membrane</location>
        <topology evidence="1">Lipid-anchor</topology>
    </subcellularLocation>
</comment>
<evidence type="ECO:0000256" key="1">
    <source>
        <dbReference type="ARBA" id="ARBA00004635"/>
    </source>
</evidence>
<feature type="domain" description="Spore germination protein N-terminal" evidence="9">
    <location>
        <begin position="20"/>
        <end position="194"/>
    </location>
</feature>
<keyword evidence="3" id="KW-0309">Germination</keyword>
<protein>
    <submittedName>
        <fullName evidence="10">Ger(X)C family spore germination protein</fullName>
    </submittedName>
</protein>
<dbReference type="EMBL" id="JARULN010000015">
    <property type="protein sequence ID" value="MDG5754935.1"/>
    <property type="molecule type" value="Genomic_DNA"/>
</dbReference>
<dbReference type="PANTHER" id="PTHR35789:SF1">
    <property type="entry name" value="SPORE GERMINATION PROTEIN B3"/>
    <property type="match status" value="1"/>
</dbReference>
<comment type="caution">
    <text evidence="10">The sequence shown here is derived from an EMBL/GenBank/DDBJ whole genome shotgun (WGS) entry which is preliminary data.</text>
</comment>
<evidence type="ECO:0000256" key="7">
    <source>
        <dbReference type="ARBA" id="ARBA00023288"/>
    </source>
</evidence>
<evidence type="ECO:0000256" key="4">
    <source>
        <dbReference type="ARBA" id="ARBA00022729"/>
    </source>
</evidence>
<keyword evidence="7" id="KW-0449">Lipoprotein</keyword>
<dbReference type="Proteomes" id="UP001218246">
    <property type="component" value="Unassembled WGS sequence"/>
</dbReference>
<dbReference type="Pfam" id="PF05504">
    <property type="entry name" value="Spore_GerAC"/>
    <property type="match status" value="1"/>
</dbReference>
<dbReference type="NCBIfam" id="TIGR02887">
    <property type="entry name" value="spore_ger_x_C"/>
    <property type="match status" value="1"/>
</dbReference>
<gene>
    <name evidence="10" type="ORF">P6P90_13305</name>
</gene>
<evidence type="ECO:0000313" key="10">
    <source>
        <dbReference type="EMBL" id="MDG5754935.1"/>
    </source>
</evidence>
<dbReference type="Gene3D" id="6.20.190.10">
    <property type="entry name" value="Nutrient germinant receptor protein C, domain 1"/>
    <property type="match status" value="1"/>
</dbReference>
<evidence type="ECO:0000256" key="3">
    <source>
        <dbReference type="ARBA" id="ARBA00022544"/>
    </source>
</evidence>
<dbReference type="Gene3D" id="3.30.300.210">
    <property type="entry name" value="Nutrient germinant receptor protein C, domain 3"/>
    <property type="match status" value="1"/>
</dbReference>
<dbReference type="InterPro" id="IPR057336">
    <property type="entry name" value="GerAC_N"/>
</dbReference>
<proteinExistence type="inferred from homology"/>
<keyword evidence="11" id="KW-1185">Reference proteome</keyword>
<feature type="domain" description="Spore germination GerAC-like C-terminal" evidence="8">
    <location>
        <begin position="223"/>
        <end position="385"/>
    </location>
</feature>
<name>A0ABT6H6F3_9BACI</name>
<dbReference type="InterPro" id="IPR008844">
    <property type="entry name" value="Spore_GerAC-like"/>
</dbReference>